<dbReference type="RefSeq" id="WP_281903669.1">
    <property type="nucleotide sequence ID" value="NZ_BSDI01000056.1"/>
</dbReference>
<dbReference type="PANTHER" id="PTHR30193">
    <property type="entry name" value="ABC TRANSPORTER PERMEASE PROTEIN"/>
    <property type="match status" value="1"/>
</dbReference>
<feature type="transmembrane region" description="Helical" evidence="7">
    <location>
        <begin position="275"/>
        <end position="295"/>
    </location>
</feature>
<evidence type="ECO:0000256" key="2">
    <source>
        <dbReference type="ARBA" id="ARBA00022448"/>
    </source>
</evidence>
<dbReference type="Gene3D" id="1.10.3720.10">
    <property type="entry name" value="MetI-like"/>
    <property type="match status" value="1"/>
</dbReference>
<accession>A0ABQ5R6Z1</accession>
<dbReference type="Pfam" id="PF00528">
    <property type="entry name" value="BPD_transp_1"/>
    <property type="match status" value="1"/>
</dbReference>
<dbReference type="Proteomes" id="UP001144280">
    <property type="component" value="Unassembled WGS sequence"/>
</dbReference>
<keyword evidence="4 7" id="KW-0812">Transmembrane</keyword>
<dbReference type="PROSITE" id="PS50928">
    <property type="entry name" value="ABC_TM1"/>
    <property type="match status" value="1"/>
</dbReference>
<evidence type="ECO:0000256" key="6">
    <source>
        <dbReference type="ARBA" id="ARBA00023136"/>
    </source>
</evidence>
<keyword evidence="5 7" id="KW-1133">Transmembrane helix</keyword>
<dbReference type="EMBL" id="BSDI01000056">
    <property type="protein sequence ID" value="GLI02173.1"/>
    <property type="molecule type" value="Genomic_DNA"/>
</dbReference>
<protein>
    <submittedName>
        <fullName evidence="9">ABC transporter permease</fullName>
    </submittedName>
</protein>
<reference evidence="9" key="1">
    <citation type="submission" date="2022-12" db="EMBL/GenBank/DDBJ databases">
        <title>New Phytohabitans aurantiacus sp. RD004123 nov., an actinomycete isolated from soil.</title>
        <authorList>
            <person name="Triningsih D.W."/>
            <person name="Harunari E."/>
            <person name="Igarashi Y."/>
        </authorList>
    </citation>
    <scope>NUCLEOTIDE SEQUENCE</scope>
    <source>
        <strain evidence="9">RD004123</strain>
    </source>
</reference>
<evidence type="ECO:0000256" key="3">
    <source>
        <dbReference type="ARBA" id="ARBA00022475"/>
    </source>
</evidence>
<keyword evidence="3" id="KW-1003">Cell membrane</keyword>
<sequence>MMSARTRRRRRSPIERRRALTALSFLAPALTVIAVFVLWPMANALRTSFTDARIIGGGDWIGTANYSRLLSDDRFTNALGNTAVYALVTTPVSVALALGAALLLNRAIPGRGFFRAVLFFPFVASLGIISIAWAFVLDPQVGIVNHWLAQLGLSIGDGVRDPDWAMPAVILVGIWRNTGFFMVMYLAGLQTIPREFQEAAAIDGAGAIRRFRNITWPLLANTTMFVAIIASIFSFQAFDQMYVMTAGGPFFSTETLVMLIFDTGFQDFDMGYASAMSWALVLIIMALSLGQMAYFRRRTVQY</sequence>
<dbReference type="SUPFAM" id="SSF161098">
    <property type="entry name" value="MetI-like"/>
    <property type="match status" value="1"/>
</dbReference>
<evidence type="ECO:0000259" key="8">
    <source>
        <dbReference type="PROSITE" id="PS50928"/>
    </source>
</evidence>
<evidence type="ECO:0000256" key="5">
    <source>
        <dbReference type="ARBA" id="ARBA00022989"/>
    </source>
</evidence>
<dbReference type="InterPro" id="IPR035906">
    <property type="entry name" value="MetI-like_sf"/>
</dbReference>
<feature type="transmembrane region" description="Helical" evidence="7">
    <location>
        <begin position="116"/>
        <end position="136"/>
    </location>
</feature>
<feature type="transmembrane region" description="Helical" evidence="7">
    <location>
        <begin position="218"/>
        <end position="238"/>
    </location>
</feature>
<feature type="domain" description="ABC transmembrane type-1" evidence="8">
    <location>
        <begin position="79"/>
        <end position="293"/>
    </location>
</feature>
<evidence type="ECO:0000256" key="7">
    <source>
        <dbReference type="RuleBase" id="RU363032"/>
    </source>
</evidence>
<name>A0ABQ5R6Z1_9ACTN</name>
<dbReference type="CDD" id="cd06261">
    <property type="entry name" value="TM_PBP2"/>
    <property type="match status" value="1"/>
</dbReference>
<keyword evidence="2 7" id="KW-0813">Transport</keyword>
<keyword evidence="10" id="KW-1185">Reference proteome</keyword>
<comment type="similarity">
    <text evidence="7">Belongs to the binding-protein-dependent transport system permease family.</text>
</comment>
<dbReference type="InterPro" id="IPR000515">
    <property type="entry name" value="MetI-like"/>
</dbReference>
<evidence type="ECO:0000313" key="9">
    <source>
        <dbReference type="EMBL" id="GLI02173.1"/>
    </source>
</evidence>
<organism evidence="9 10">
    <name type="scientific">Phytohabitans aurantiacus</name>
    <dbReference type="NCBI Taxonomy" id="3016789"/>
    <lineage>
        <taxon>Bacteria</taxon>
        <taxon>Bacillati</taxon>
        <taxon>Actinomycetota</taxon>
        <taxon>Actinomycetes</taxon>
        <taxon>Micromonosporales</taxon>
        <taxon>Micromonosporaceae</taxon>
    </lineage>
</organism>
<dbReference type="PANTHER" id="PTHR30193:SF41">
    <property type="entry name" value="DIACETYLCHITOBIOSE UPTAKE SYSTEM PERMEASE PROTEIN NGCF"/>
    <property type="match status" value="1"/>
</dbReference>
<gene>
    <name evidence="9" type="ORF">Pa4123_74510</name>
</gene>
<comment type="caution">
    <text evidence="9">The sequence shown here is derived from an EMBL/GenBank/DDBJ whole genome shotgun (WGS) entry which is preliminary data.</text>
</comment>
<feature type="transmembrane region" description="Helical" evidence="7">
    <location>
        <begin position="20"/>
        <end position="39"/>
    </location>
</feature>
<feature type="transmembrane region" description="Helical" evidence="7">
    <location>
        <begin position="83"/>
        <end position="104"/>
    </location>
</feature>
<evidence type="ECO:0000256" key="4">
    <source>
        <dbReference type="ARBA" id="ARBA00022692"/>
    </source>
</evidence>
<dbReference type="InterPro" id="IPR051393">
    <property type="entry name" value="ABC_transporter_permease"/>
</dbReference>
<evidence type="ECO:0000256" key="1">
    <source>
        <dbReference type="ARBA" id="ARBA00004651"/>
    </source>
</evidence>
<feature type="transmembrane region" description="Helical" evidence="7">
    <location>
        <begin position="164"/>
        <end position="187"/>
    </location>
</feature>
<comment type="subcellular location">
    <subcellularLocation>
        <location evidence="1 7">Cell membrane</location>
        <topology evidence="1 7">Multi-pass membrane protein</topology>
    </subcellularLocation>
</comment>
<evidence type="ECO:0000313" key="10">
    <source>
        <dbReference type="Proteomes" id="UP001144280"/>
    </source>
</evidence>
<proteinExistence type="inferred from homology"/>
<keyword evidence="6 7" id="KW-0472">Membrane</keyword>